<protein>
    <submittedName>
        <fullName evidence="7">Uncharacterized protein</fullName>
    </submittedName>
</protein>
<dbReference type="InterPro" id="IPR003591">
    <property type="entry name" value="Leu-rich_rpt_typical-subtyp"/>
</dbReference>
<keyword evidence="3" id="KW-0812">Transmembrane</keyword>
<dbReference type="Pfam" id="PF00560">
    <property type="entry name" value="LRR_1"/>
    <property type="match status" value="2"/>
</dbReference>
<dbReference type="InterPro" id="IPR051809">
    <property type="entry name" value="Plant_receptor-like_S/T_kinase"/>
</dbReference>
<dbReference type="Proteomes" id="UP000834106">
    <property type="component" value="Chromosome 2"/>
</dbReference>
<evidence type="ECO:0000313" key="7">
    <source>
        <dbReference type="EMBL" id="CAI9757249.1"/>
    </source>
</evidence>
<dbReference type="GO" id="GO:0016020">
    <property type="term" value="C:membrane"/>
    <property type="evidence" value="ECO:0007669"/>
    <property type="project" value="UniProtKB-SubCell"/>
</dbReference>
<keyword evidence="2" id="KW-0433">Leucine-rich repeat</keyword>
<dbReference type="PROSITE" id="PS51450">
    <property type="entry name" value="LRR"/>
    <property type="match status" value="1"/>
</dbReference>
<organism evidence="7 8">
    <name type="scientific">Fraxinus pennsylvanica</name>
    <dbReference type="NCBI Taxonomy" id="56036"/>
    <lineage>
        <taxon>Eukaryota</taxon>
        <taxon>Viridiplantae</taxon>
        <taxon>Streptophyta</taxon>
        <taxon>Embryophyta</taxon>
        <taxon>Tracheophyta</taxon>
        <taxon>Spermatophyta</taxon>
        <taxon>Magnoliopsida</taxon>
        <taxon>eudicotyledons</taxon>
        <taxon>Gunneridae</taxon>
        <taxon>Pentapetalae</taxon>
        <taxon>asterids</taxon>
        <taxon>lamiids</taxon>
        <taxon>Lamiales</taxon>
        <taxon>Oleaceae</taxon>
        <taxon>Oleeae</taxon>
        <taxon>Fraxinus</taxon>
    </lineage>
</organism>
<dbReference type="GO" id="GO:0006952">
    <property type="term" value="P:defense response"/>
    <property type="evidence" value="ECO:0007669"/>
    <property type="project" value="UniProtKB-ARBA"/>
</dbReference>
<proteinExistence type="predicted"/>
<keyword evidence="5" id="KW-1133">Transmembrane helix</keyword>
<dbReference type="PANTHER" id="PTHR27008">
    <property type="entry name" value="OS04G0122200 PROTEIN"/>
    <property type="match status" value="1"/>
</dbReference>
<dbReference type="Gene3D" id="3.80.10.10">
    <property type="entry name" value="Ribonuclease Inhibitor"/>
    <property type="match status" value="1"/>
</dbReference>
<keyword evidence="4" id="KW-0677">Repeat</keyword>
<dbReference type="SMART" id="SM00369">
    <property type="entry name" value="LRR_TYP"/>
    <property type="match status" value="4"/>
</dbReference>
<dbReference type="AlphaFoldDB" id="A0AAD1YV03"/>
<dbReference type="InterPro" id="IPR032675">
    <property type="entry name" value="LRR_dom_sf"/>
</dbReference>
<keyword evidence="6" id="KW-0472">Membrane</keyword>
<evidence type="ECO:0000313" key="8">
    <source>
        <dbReference type="Proteomes" id="UP000834106"/>
    </source>
</evidence>
<keyword evidence="8" id="KW-1185">Reference proteome</keyword>
<evidence type="ECO:0000256" key="3">
    <source>
        <dbReference type="ARBA" id="ARBA00022692"/>
    </source>
</evidence>
<dbReference type="EMBL" id="OU503037">
    <property type="protein sequence ID" value="CAI9757249.1"/>
    <property type="molecule type" value="Genomic_DNA"/>
</dbReference>
<evidence type="ECO:0000256" key="1">
    <source>
        <dbReference type="ARBA" id="ARBA00004370"/>
    </source>
</evidence>
<dbReference type="SUPFAM" id="SSF52058">
    <property type="entry name" value="L domain-like"/>
    <property type="match status" value="1"/>
</dbReference>
<accession>A0AAD1YV03</accession>
<dbReference type="InterPro" id="IPR001611">
    <property type="entry name" value="Leu-rich_rpt"/>
</dbReference>
<dbReference type="Pfam" id="PF13855">
    <property type="entry name" value="LRR_8"/>
    <property type="match status" value="1"/>
</dbReference>
<reference evidence="7" key="1">
    <citation type="submission" date="2023-05" db="EMBL/GenBank/DDBJ databases">
        <authorList>
            <person name="Huff M."/>
        </authorList>
    </citation>
    <scope>NUCLEOTIDE SEQUENCE</scope>
</reference>
<evidence type="ECO:0000256" key="2">
    <source>
        <dbReference type="ARBA" id="ARBA00022614"/>
    </source>
</evidence>
<dbReference type="PANTHER" id="PTHR27008:SF398">
    <property type="entry name" value="PROTEIN KINASE DOMAIN-CONTAINING PROTEIN"/>
    <property type="match status" value="1"/>
</dbReference>
<evidence type="ECO:0000256" key="5">
    <source>
        <dbReference type="ARBA" id="ARBA00022989"/>
    </source>
</evidence>
<sequence>MTLGNLRDLEILHLAYNPLTNDPSMLELDFLIPLKNCRQLRIIRIGNNSFDGMLPKAIGNLSSSLETFYAYYCGIKGMIPNEIGNMTNLIALDLGGNELIGTIPHTLGQLRMAQVLQIDGNKLQGPIPVTFCNLTNLYVLKLKENNLSEQIPSCFGNLTSLREIHLSYNSLTSIIPSTLWTNKDV</sequence>
<gene>
    <name evidence="7" type="ORF">FPE_LOCUS4679</name>
</gene>
<evidence type="ECO:0000256" key="4">
    <source>
        <dbReference type="ARBA" id="ARBA00022737"/>
    </source>
</evidence>
<dbReference type="GO" id="GO:0051707">
    <property type="term" value="P:response to other organism"/>
    <property type="evidence" value="ECO:0007669"/>
    <property type="project" value="UniProtKB-ARBA"/>
</dbReference>
<name>A0AAD1YV03_9LAMI</name>
<dbReference type="FunFam" id="3.80.10.10:FF:000383">
    <property type="entry name" value="Leucine-rich repeat receptor protein kinase EMS1"/>
    <property type="match status" value="1"/>
</dbReference>
<evidence type="ECO:0000256" key="6">
    <source>
        <dbReference type="ARBA" id="ARBA00023136"/>
    </source>
</evidence>
<comment type="subcellular location">
    <subcellularLocation>
        <location evidence="1">Membrane</location>
    </subcellularLocation>
</comment>